<keyword evidence="1" id="KW-0732">Signal</keyword>
<dbReference type="InterPro" id="IPR018392">
    <property type="entry name" value="LysM"/>
</dbReference>
<dbReference type="CDD" id="cd12797">
    <property type="entry name" value="M23_peptidase"/>
    <property type="match status" value="1"/>
</dbReference>
<dbReference type="PROSITE" id="PS51109">
    <property type="entry name" value="G5"/>
    <property type="match status" value="1"/>
</dbReference>
<dbReference type="AlphaFoldDB" id="A0A1H5WPC1"/>
<gene>
    <name evidence="5" type="ORF">SAMN05660865_01535</name>
</gene>
<dbReference type="PROSITE" id="PS51257">
    <property type="entry name" value="PROKAR_LIPOPROTEIN"/>
    <property type="match status" value="1"/>
</dbReference>
<dbReference type="InterPro" id="IPR016047">
    <property type="entry name" value="M23ase_b-sheet_dom"/>
</dbReference>
<dbReference type="PANTHER" id="PTHR21666">
    <property type="entry name" value="PEPTIDASE-RELATED"/>
    <property type="match status" value="1"/>
</dbReference>
<keyword evidence="2" id="KW-1133">Transmembrane helix</keyword>
<dbReference type="EMBL" id="FNUK01000021">
    <property type="protein sequence ID" value="SEG01200.1"/>
    <property type="molecule type" value="Genomic_DNA"/>
</dbReference>
<dbReference type="Proteomes" id="UP000242850">
    <property type="component" value="Unassembled WGS sequence"/>
</dbReference>
<accession>A0A1H5WPC1</accession>
<dbReference type="Gene3D" id="2.70.70.10">
    <property type="entry name" value="Glucose Permease (Domain IIA)"/>
    <property type="match status" value="1"/>
</dbReference>
<keyword evidence="2" id="KW-0812">Transmembrane</keyword>
<evidence type="ECO:0000313" key="5">
    <source>
        <dbReference type="EMBL" id="SEG01200.1"/>
    </source>
</evidence>
<keyword evidence="5" id="KW-0378">Hydrolase</keyword>
<evidence type="ECO:0000256" key="1">
    <source>
        <dbReference type="ARBA" id="ARBA00022729"/>
    </source>
</evidence>
<dbReference type="SMART" id="SM00257">
    <property type="entry name" value="LysM"/>
    <property type="match status" value="1"/>
</dbReference>
<proteinExistence type="predicted"/>
<dbReference type="Gene3D" id="3.10.350.10">
    <property type="entry name" value="LysM domain"/>
    <property type="match status" value="1"/>
</dbReference>
<keyword evidence="2" id="KW-0472">Membrane</keyword>
<dbReference type="CDD" id="cd00118">
    <property type="entry name" value="LysM"/>
    <property type="match status" value="1"/>
</dbReference>
<dbReference type="Gene3D" id="2.20.230.10">
    <property type="entry name" value="Resuscitation-promoting factor rpfb"/>
    <property type="match status" value="1"/>
</dbReference>
<dbReference type="SUPFAM" id="SSF54106">
    <property type="entry name" value="LysM domain"/>
    <property type="match status" value="1"/>
</dbReference>
<dbReference type="InterPro" id="IPR011098">
    <property type="entry name" value="G5_dom"/>
</dbReference>
<dbReference type="Pfam" id="PF01476">
    <property type="entry name" value="LysM"/>
    <property type="match status" value="1"/>
</dbReference>
<dbReference type="OrthoDB" id="9809488at2"/>
<dbReference type="GO" id="GO:0004222">
    <property type="term" value="F:metalloendopeptidase activity"/>
    <property type="evidence" value="ECO:0007669"/>
    <property type="project" value="TreeGrafter"/>
</dbReference>
<name>A0A1H5WPC1_9CLOT</name>
<evidence type="ECO:0000256" key="2">
    <source>
        <dbReference type="SAM" id="Phobius"/>
    </source>
</evidence>
<keyword evidence="6" id="KW-1185">Reference proteome</keyword>
<feature type="domain" description="LysM" evidence="4">
    <location>
        <begin position="180"/>
        <end position="224"/>
    </location>
</feature>
<feature type="transmembrane region" description="Helical" evidence="2">
    <location>
        <begin position="7"/>
        <end position="27"/>
    </location>
</feature>
<evidence type="ECO:0000259" key="4">
    <source>
        <dbReference type="PROSITE" id="PS51782"/>
    </source>
</evidence>
<dbReference type="InterPro" id="IPR011055">
    <property type="entry name" value="Dup_hybrid_motif"/>
</dbReference>
<dbReference type="PROSITE" id="PS51782">
    <property type="entry name" value="LYSM"/>
    <property type="match status" value="1"/>
</dbReference>
<dbReference type="Pfam" id="PF07501">
    <property type="entry name" value="G5"/>
    <property type="match status" value="1"/>
</dbReference>
<evidence type="ECO:0000313" key="6">
    <source>
        <dbReference type="Proteomes" id="UP000242850"/>
    </source>
</evidence>
<feature type="domain" description="G5" evidence="3">
    <location>
        <begin position="230"/>
        <end position="311"/>
    </location>
</feature>
<dbReference type="InterPro" id="IPR050570">
    <property type="entry name" value="Cell_wall_metabolism_enzyme"/>
</dbReference>
<dbReference type="SUPFAM" id="SSF51261">
    <property type="entry name" value="Duplicated hybrid motif"/>
    <property type="match status" value="1"/>
</dbReference>
<dbReference type="Pfam" id="PF01551">
    <property type="entry name" value="Peptidase_M23"/>
    <property type="match status" value="1"/>
</dbReference>
<protein>
    <submittedName>
        <fullName evidence="5">Murein DD-endopeptidase MepM and murein hydrolase activator NlpD, contain LysM domain</fullName>
    </submittedName>
</protein>
<sequence>MHLRGKVSYLGILVGILVAISCIYIDISKNSFYLVTANHEIVGIVKGSKALNEVLDSIKKTDGEAFLKFLSYKKVKPTRNFISQRELEKNIREKLSLKSKVYSIRINGEEVVKVRNYEDYKNIIEGLKKYYYPKVGGNIKVLSYNIKEKIDVVEILDYYKNTVDVDDAIQKIVDGKMIVSEYEVKEGDTIWNIALDNDVSIEDIRLVNPELNIDKIKIGQKIKIVKKKPYVNVEIVAMVSSSECIPYDTKKIIDKNLKKGIQKVKEKGQNGVAYVEKKIVVLNDDVVEEDIVLNKIVKQPKDEVLVLGAKKDLYVAFNGFIRPSRGVVTSRFGYRWGRMHEGVDIAASTGTPIYAAASGRVIFAGWKSGYGKCVIINHGNGYQTVYGHASRIYVRSGQYINKGERIAAVGSTGRSTGPHLHFEVRKNGIPQNPLKYIK</sequence>
<evidence type="ECO:0000259" key="3">
    <source>
        <dbReference type="PROSITE" id="PS51109"/>
    </source>
</evidence>
<dbReference type="RefSeq" id="WP_103896469.1">
    <property type="nucleotide sequence ID" value="NZ_FNUK01000021.1"/>
</dbReference>
<reference evidence="6" key="1">
    <citation type="submission" date="2016-10" db="EMBL/GenBank/DDBJ databases">
        <authorList>
            <person name="Varghese N."/>
            <person name="Submissions S."/>
        </authorList>
    </citation>
    <scope>NUCLEOTIDE SEQUENCE [LARGE SCALE GENOMIC DNA]</scope>
    <source>
        <strain evidence="6">DSM 5463</strain>
    </source>
</reference>
<dbReference type="InterPro" id="IPR036779">
    <property type="entry name" value="LysM_dom_sf"/>
</dbReference>
<dbReference type="PANTHER" id="PTHR21666:SF270">
    <property type="entry name" value="MUREIN HYDROLASE ACTIVATOR ENVC"/>
    <property type="match status" value="1"/>
</dbReference>
<organism evidence="5 6">
    <name type="scientific">Caloramator fervidus</name>
    <dbReference type="NCBI Taxonomy" id="29344"/>
    <lineage>
        <taxon>Bacteria</taxon>
        <taxon>Bacillati</taxon>
        <taxon>Bacillota</taxon>
        <taxon>Clostridia</taxon>
        <taxon>Eubacteriales</taxon>
        <taxon>Clostridiaceae</taxon>
        <taxon>Caloramator</taxon>
    </lineage>
</organism>
<dbReference type="SMART" id="SM01208">
    <property type="entry name" value="G5"/>
    <property type="match status" value="1"/>
</dbReference>